<feature type="region of interest" description="Disordered" evidence="4">
    <location>
        <begin position="58"/>
        <end position="85"/>
    </location>
</feature>
<evidence type="ECO:0000313" key="6">
    <source>
        <dbReference type="Proteomes" id="UP000295252"/>
    </source>
</evidence>
<organism evidence="5 6">
    <name type="scientific">Coffea canephora</name>
    <name type="common">Robusta coffee</name>
    <dbReference type="NCBI Taxonomy" id="49390"/>
    <lineage>
        <taxon>Eukaryota</taxon>
        <taxon>Viridiplantae</taxon>
        <taxon>Streptophyta</taxon>
        <taxon>Embryophyta</taxon>
        <taxon>Tracheophyta</taxon>
        <taxon>Spermatophyta</taxon>
        <taxon>Magnoliopsida</taxon>
        <taxon>eudicotyledons</taxon>
        <taxon>Gunneridae</taxon>
        <taxon>Pentapetalae</taxon>
        <taxon>asterids</taxon>
        <taxon>lamiids</taxon>
        <taxon>Gentianales</taxon>
        <taxon>Rubiaceae</taxon>
        <taxon>Ixoroideae</taxon>
        <taxon>Gardenieae complex</taxon>
        <taxon>Bertiereae - Coffeeae clade</taxon>
        <taxon>Coffeeae</taxon>
        <taxon>Coffea</taxon>
    </lineage>
</organism>
<keyword evidence="2" id="KW-0489">Methyltransferase</keyword>
<evidence type="ECO:0000256" key="4">
    <source>
        <dbReference type="SAM" id="MobiDB-lite"/>
    </source>
</evidence>
<dbReference type="EMBL" id="HG739087">
    <property type="protein sequence ID" value="CDO98818.1"/>
    <property type="molecule type" value="Genomic_DNA"/>
</dbReference>
<accession>A0A068TTZ5</accession>
<evidence type="ECO:0000313" key="5">
    <source>
        <dbReference type="EMBL" id="CDO98818.1"/>
    </source>
</evidence>
<dbReference type="PANTHER" id="PTHR12176">
    <property type="entry name" value="SAM-DEPENDENT METHYLTRANSFERASE SUPERFAMILY PROTEIN"/>
    <property type="match status" value="1"/>
</dbReference>
<dbReference type="AlphaFoldDB" id="A0A068TTZ5"/>
<evidence type="ECO:0008006" key="7">
    <source>
        <dbReference type="Google" id="ProtNLM"/>
    </source>
</evidence>
<reference evidence="6" key="1">
    <citation type="journal article" date="2014" name="Science">
        <title>The coffee genome provides insight into the convergent evolution of caffeine biosynthesis.</title>
        <authorList>
            <person name="Denoeud F."/>
            <person name="Carretero-Paulet L."/>
            <person name="Dereeper A."/>
            <person name="Droc G."/>
            <person name="Guyot R."/>
            <person name="Pietrella M."/>
            <person name="Zheng C."/>
            <person name="Alberti A."/>
            <person name="Anthony F."/>
            <person name="Aprea G."/>
            <person name="Aury J.M."/>
            <person name="Bento P."/>
            <person name="Bernard M."/>
            <person name="Bocs S."/>
            <person name="Campa C."/>
            <person name="Cenci A."/>
            <person name="Combes M.C."/>
            <person name="Crouzillat D."/>
            <person name="Da Silva C."/>
            <person name="Daddiego L."/>
            <person name="De Bellis F."/>
            <person name="Dussert S."/>
            <person name="Garsmeur O."/>
            <person name="Gayraud T."/>
            <person name="Guignon V."/>
            <person name="Jahn K."/>
            <person name="Jamilloux V."/>
            <person name="Joet T."/>
            <person name="Labadie K."/>
            <person name="Lan T."/>
            <person name="Leclercq J."/>
            <person name="Lepelley M."/>
            <person name="Leroy T."/>
            <person name="Li L.T."/>
            <person name="Librado P."/>
            <person name="Lopez L."/>
            <person name="Munoz A."/>
            <person name="Noel B."/>
            <person name="Pallavicini A."/>
            <person name="Perrotta G."/>
            <person name="Poncet V."/>
            <person name="Pot D."/>
            <person name="Priyono X."/>
            <person name="Rigoreau M."/>
            <person name="Rouard M."/>
            <person name="Rozas J."/>
            <person name="Tranchant-Dubreuil C."/>
            <person name="VanBuren R."/>
            <person name="Zhang Q."/>
            <person name="Andrade A.C."/>
            <person name="Argout X."/>
            <person name="Bertrand B."/>
            <person name="de Kochko A."/>
            <person name="Graziosi G."/>
            <person name="Henry R.J."/>
            <person name="Jayarama X."/>
            <person name="Ming R."/>
            <person name="Nagai C."/>
            <person name="Rounsley S."/>
            <person name="Sankoff D."/>
            <person name="Giuliano G."/>
            <person name="Albert V.A."/>
            <person name="Wincker P."/>
            <person name="Lashermes P."/>
        </authorList>
    </citation>
    <scope>NUCLEOTIDE SEQUENCE [LARGE SCALE GENOMIC DNA]</scope>
    <source>
        <strain evidence="6">cv. DH200-94</strain>
    </source>
</reference>
<evidence type="ECO:0000256" key="3">
    <source>
        <dbReference type="ARBA" id="ARBA00022679"/>
    </source>
</evidence>
<dbReference type="OMA" id="VKQWRPC"/>
<protein>
    <recommendedName>
        <fullName evidence="7">PABS domain-containing protein</fullName>
    </recommendedName>
</protein>
<dbReference type="InterPro" id="IPR051419">
    <property type="entry name" value="Lys/N-term_MeTrsfase_sf"/>
</dbReference>
<proteinExistence type="inferred from homology"/>
<dbReference type="GO" id="GO:0032259">
    <property type="term" value="P:methylation"/>
    <property type="evidence" value="ECO:0007669"/>
    <property type="project" value="UniProtKB-KW"/>
</dbReference>
<dbReference type="Gene3D" id="3.40.50.150">
    <property type="entry name" value="Vaccinia Virus protein VP39"/>
    <property type="match status" value="1"/>
</dbReference>
<name>A0A068TTZ5_COFCA</name>
<keyword evidence="6" id="KW-1185">Reference proteome</keyword>
<dbReference type="PhylomeDB" id="A0A068TTZ5"/>
<dbReference type="FunCoup" id="A0A068TTZ5">
    <property type="interactions" value="831"/>
</dbReference>
<dbReference type="Gramene" id="CDO98818">
    <property type="protein sequence ID" value="CDO98818"/>
    <property type="gene ID" value="GSCOC_T00025749001"/>
</dbReference>
<dbReference type="PANTHER" id="PTHR12176:SF76">
    <property type="entry name" value="S-ADENOSYL-L-METHIONINE-DEPENDENT METHYLTRANSFERASES SUPERFAMILY PROTEIN"/>
    <property type="match status" value="1"/>
</dbReference>
<evidence type="ECO:0000256" key="2">
    <source>
        <dbReference type="ARBA" id="ARBA00022603"/>
    </source>
</evidence>
<dbReference type="Proteomes" id="UP000295252">
    <property type="component" value="Chromosome V"/>
</dbReference>
<dbReference type="OrthoDB" id="2016285at2759"/>
<dbReference type="InParanoid" id="A0A068TTZ5"/>
<dbReference type="GO" id="GO:0008168">
    <property type="term" value="F:methyltransferase activity"/>
    <property type="evidence" value="ECO:0007669"/>
    <property type="project" value="UniProtKB-KW"/>
</dbReference>
<keyword evidence="3" id="KW-0808">Transferase</keyword>
<sequence length="350" mass="38030">MKTLSSTSSVISSTYSSLPLSSPSYPPSQCCRRRRASSSIHSFPFTGRTVQLLHCRRRSSTAKNEVQHQSAKDGHGQNTDEPPPEDIKLLTAVRSIYNDIMILETSESRLLLLDSSHQIHSIFSKGGSKWTDSYWDEFASLPPIIPAGPIAIFGLGGGTAADLMLHLWPSLQIEGWEIDEILVHKSREYLGLSELENRAEAGGGGLRVRIGDALSANASVAGGYAGIIVDLFADGKVLRGLEEVKTWTEIGEKLMPKGRIMVNCGGVSSDAGEELMEGNLELGWEQNNAIRAMRKAFPGAEELNWKLMPKEKGANFLALTGALPDLAAWSSALPDELSSSVYQWRICSGS</sequence>
<comment type="similarity">
    <text evidence="1">Belongs to the methyltransferase superfamily.</text>
</comment>
<dbReference type="SUPFAM" id="SSF53335">
    <property type="entry name" value="S-adenosyl-L-methionine-dependent methyltransferases"/>
    <property type="match status" value="1"/>
</dbReference>
<gene>
    <name evidence="5" type="ORF">GSCOC_T00025749001</name>
</gene>
<dbReference type="InterPro" id="IPR029063">
    <property type="entry name" value="SAM-dependent_MTases_sf"/>
</dbReference>
<evidence type="ECO:0000256" key="1">
    <source>
        <dbReference type="ARBA" id="ARBA00008361"/>
    </source>
</evidence>